<organism evidence="4 5">
    <name type="scientific">Buchananella hordeovulneris</name>
    <dbReference type="NCBI Taxonomy" id="52770"/>
    <lineage>
        <taxon>Bacteria</taxon>
        <taxon>Bacillati</taxon>
        <taxon>Actinomycetota</taxon>
        <taxon>Actinomycetes</taxon>
        <taxon>Actinomycetales</taxon>
        <taxon>Actinomycetaceae</taxon>
        <taxon>Buchananella</taxon>
    </lineage>
</organism>
<gene>
    <name evidence="4" type="ORF">BSZ40_05290</name>
</gene>
<feature type="domain" description="Solute-binding protein family 5" evidence="3">
    <location>
        <begin position="103"/>
        <end position="480"/>
    </location>
</feature>
<feature type="region of interest" description="Disordered" evidence="1">
    <location>
        <begin position="24"/>
        <end position="49"/>
    </location>
</feature>
<comment type="caution">
    <text evidence="4">The sequence shown here is derived from an EMBL/GenBank/DDBJ whole genome shotgun (WGS) entry which is preliminary data.</text>
</comment>
<dbReference type="GO" id="GO:0043190">
    <property type="term" value="C:ATP-binding cassette (ABC) transporter complex"/>
    <property type="evidence" value="ECO:0007669"/>
    <property type="project" value="InterPro"/>
</dbReference>
<dbReference type="Pfam" id="PF00496">
    <property type="entry name" value="SBP_bac_5"/>
    <property type="match status" value="1"/>
</dbReference>
<proteinExistence type="predicted"/>
<dbReference type="EMBL" id="MQVS01000004">
    <property type="protein sequence ID" value="OKL51900.1"/>
    <property type="molecule type" value="Genomic_DNA"/>
</dbReference>
<dbReference type="Gene3D" id="3.10.105.10">
    <property type="entry name" value="Dipeptide-binding Protein, Domain 3"/>
    <property type="match status" value="1"/>
</dbReference>
<dbReference type="SUPFAM" id="SSF53850">
    <property type="entry name" value="Periplasmic binding protein-like II"/>
    <property type="match status" value="1"/>
</dbReference>
<dbReference type="PANTHER" id="PTHR30290">
    <property type="entry name" value="PERIPLASMIC BINDING COMPONENT OF ABC TRANSPORTER"/>
    <property type="match status" value="1"/>
</dbReference>
<dbReference type="OrthoDB" id="7888869at2"/>
<dbReference type="InParanoid" id="A0A1Q5PWY3"/>
<feature type="signal peptide" evidence="2">
    <location>
        <begin position="1"/>
        <end position="19"/>
    </location>
</feature>
<dbReference type="GO" id="GO:0042597">
    <property type="term" value="C:periplasmic space"/>
    <property type="evidence" value="ECO:0007669"/>
    <property type="project" value="UniProtKB-ARBA"/>
</dbReference>
<feature type="chain" id="PRO_5039683660" description="Solute-binding protein family 5 domain-containing protein" evidence="2">
    <location>
        <begin position="20"/>
        <end position="560"/>
    </location>
</feature>
<keyword evidence="5" id="KW-1185">Reference proteome</keyword>
<dbReference type="RefSeq" id="WP_073824031.1">
    <property type="nucleotide sequence ID" value="NZ_MQVS01000004.1"/>
</dbReference>
<evidence type="ECO:0000313" key="5">
    <source>
        <dbReference type="Proteomes" id="UP000185612"/>
    </source>
</evidence>
<dbReference type="PANTHER" id="PTHR30290:SF65">
    <property type="entry name" value="MONOACYL PHOSPHATIDYLINOSITOL TETRAMANNOSIDE-BINDING PROTEIN LPQW-RELATED"/>
    <property type="match status" value="1"/>
</dbReference>
<dbReference type="Proteomes" id="UP000185612">
    <property type="component" value="Unassembled WGS sequence"/>
</dbReference>
<dbReference type="GO" id="GO:1904680">
    <property type="term" value="F:peptide transmembrane transporter activity"/>
    <property type="evidence" value="ECO:0007669"/>
    <property type="project" value="TreeGrafter"/>
</dbReference>
<keyword evidence="2" id="KW-0732">Signal</keyword>
<evidence type="ECO:0000313" key="4">
    <source>
        <dbReference type="EMBL" id="OKL51900.1"/>
    </source>
</evidence>
<dbReference type="InterPro" id="IPR000914">
    <property type="entry name" value="SBP_5_dom"/>
</dbReference>
<protein>
    <recommendedName>
        <fullName evidence="3">Solute-binding protein family 5 domain-containing protein</fullName>
    </recommendedName>
</protein>
<dbReference type="PROSITE" id="PS51257">
    <property type="entry name" value="PROKAR_LIPOPROTEIN"/>
    <property type="match status" value="1"/>
</dbReference>
<dbReference type="CDD" id="cd08501">
    <property type="entry name" value="PBP2_Lpqw"/>
    <property type="match status" value="1"/>
</dbReference>
<dbReference type="GO" id="GO:0015833">
    <property type="term" value="P:peptide transport"/>
    <property type="evidence" value="ECO:0007669"/>
    <property type="project" value="TreeGrafter"/>
</dbReference>
<sequence>MRLYSKAAAVAAIVGLALAGCSASTETGGGQEGGAAHEYGPANINPQDPASLKDGGEFRMAIETMPDQWSRAHVNGNTNDNKKLQDFMLPGNFIVTPEGEFEVNKDFAESAEAVEKDGKTVVTLKLNPKAIWNDGSPITVEDYIATWKAQNGSNKEFAVASTDTWEPVESVEKGANEFEVIITFKSTAPDWRTAAGGAYHRDSMADPKTFNEGQVGEMKAEWYTGPFKVEKYDKAAKVITYVRNEKWWGEPAKLERIQIRAVDSAGQATSFTNAELDYLEAIDASQYELLQTRPDAETRGATSPQWRHFTFNSKAGLLKDVELRRAIVKGIDREAIAESDLAGLPVTPKTLMLGNHFFMPAQAGYQDNGKDYAFDPEKAKAELEALGWKPGADGIREKDGQRLTLGFTVLSGIFTSENEGKLFQEQMKEIGVEVKLDNAAPADFSKILDEGSFEIIAFSWVGTPYPMHNIGQIYGSGSESNYAQIDDPKIDEYVKQIGAEMDVEKRRQLTNEVDKLIWDNVHTLPIYNRVLFTGVPKTLANYGSFGISSEQHEKIGYTAE</sequence>
<dbReference type="InterPro" id="IPR030678">
    <property type="entry name" value="Peptide/Ni-bd"/>
</dbReference>
<dbReference type="InterPro" id="IPR039424">
    <property type="entry name" value="SBP_5"/>
</dbReference>
<dbReference type="STRING" id="52770.BSZ40_05290"/>
<dbReference type="PIRSF" id="PIRSF002741">
    <property type="entry name" value="MppA"/>
    <property type="match status" value="1"/>
</dbReference>
<accession>A0A1Q5PWY3</accession>
<dbReference type="Gene3D" id="3.40.190.10">
    <property type="entry name" value="Periplasmic binding protein-like II"/>
    <property type="match status" value="1"/>
</dbReference>
<dbReference type="Gene3D" id="3.90.76.10">
    <property type="entry name" value="Dipeptide-binding Protein, Domain 1"/>
    <property type="match status" value="1"/>
</dbReference>
<reference evidence="5" key="1">
    <citation type="submission" date="2016-12" db="EMBL/GenBank/DDBJ databases">
        <authorList>
            <person name="Meng X."/>
        </authorList>
    </citation>
    <scope>NUCLEOTIDE SEQUENCE [LARGE SCALE GENOMIC DNA]</scope>
    <source>
        <strain evidence="5">DSM 20732</strain>
    </source>
</reference>
<dbReference type="FunCoup" id="A0A1Q5PWY3">
    <property type="interactions" value="24"/>
</dbReference>
<name>A0A1Q5PWY3_9ACTO</name>
<evidence type="ECO:0000256" key="1">
    <source>
        <dbReference type="SAM" id="MobiDB-lite"/>
    </source>
</evidence>
<dbReference type="AlphaFoldDB" id="A0A1Q5PWY3"/>
<evidence type="ECO:0000259" key="3">
    <source>
        <dbReference type="Pfam" id="PF00496"/>
    </source>
</evidence>
<evidence type="ECO:0000256" key="2">
    <source>
        <dbReference type="SAM" id="SignalP"/>
    </source>
</evidence>